<feature type="signal peptide" evidence="1">
    <location>
        <begin position="1"/>
        <end position="22"/>
    </location>
</feature>
<organism evidence="2 3">
    <name type="scientific">Halalkalibacter kiskunsagensis</name>
    <dbReference type="NCBI Taxonomy" id="1548599"/>
    <lineage>
        <taxon>Bacteria</taxon>
        <taxon>Bacillati</taxon>
        <taxon>Bacillota</taxon>
        <taxon>Bacilli</taxon>
        <taxon>Bacillales</taxon>
        <taxon>Bacillaceae</taxon>
        <taxon>Halalkalibacter</taxon>
    </lineage>
</organism>
<feature type="chain" id="PRO_5046712298" evidence="1">
    <location>
        <begin position="23"/>
        <end position="559"/>
    </location>
</feature>
<dbReference type="InterPro" id="IPR050490">
    <property type="entry name" value="Bact_solute-bd_prot1"/>
</dbReference>
<comment type="caution">
    <text evidence="2">The sequence shown here is derived from an EMBL/GenBank/DDBJ whole genome shotgun (WGS) entry which is preliminary data.</text>
</comment>
<dbReference type="CDD" id="cd13580">
    <property type="entry name" value="PBP2_AlgQ_like_1"/>
    <property type="match status" value="1"/>
</dbReference>
<dbReference type="PANTHER" id="PTHR43649:SF12">
    <property type="entry name" value="DIACETYLCHITOBIOSE BINDING PROTEIN DASA"/>
    <property type="match status" value="1"/>
</dbReference>
<keyword evidence="1" id="KW-0732">Signal</keyword>
<dbReference type="PROSITE" id="PS51257">
    <property type="entry name" value="PROKAR_LIPOPROTEIN"/>
    <property type="match status" value="1"/>
</dbReference>
<dbReference type="PANTHER" id="PTHR43649">
    <property type="entry name" value="ARABINOSE-BINDING PROTEIN-RELATED"/>
    <property type="match status" value="1"/>
</dbReference>
<dbReference type="Gene3D" id="3.40.190.10">
    <property type="entry name" value="Periplasmic binding protein-like II"/>
    <property type="match status" value="2"/>
</dbReference>
<dbReference type="Proteomes" id="UP001589838">
    <property type="component" value="Unassembled WGS sequence"/>
</dbReference>
<keyword evidence="3" id="KW-1185">Reference proteome</keyword>
<dbReference type="InterPro" id="IPR006059">
    <property type="entry name" value="SBP"/>
</dbReference>
<dbReference type="SUPFAM" id="SSF53850">
    <property type="entry name" value="Periplasmic binding protein-like II"/>
    <property type="match status" value="1"/>
</dbReference>
<accession>A0ABV6KCR8</accession>
<dbReference type="EMBL" id="JBHLUX010000025">
    <property type="protein sequence ID" value="MFC0470740.1"/>
    <property type="molecule type" value="Genomic_DNA"/>
</dbReference>
<gene>
    <name evidence="2" type="ORF">ACFFHM_09605</name>
</gene>
<protein>
    <submittedName>
        <fullName evidence="2">Extracellular solute-binding protein</fullName>
    </submittedName>
</protein>
<dbReference type="RefSeq" id="WP_335960543.1">
    <property type="nucleotide sequence ID" value="NZ_JAXBLX010000010.1"/>
</dbReference>
<evidence type="ECO:0000313" key="2">
    <source>
        <dbReference type="EMBL" id="MFC0470740.1"/>
    </source>
</evidence>
<evidence type="ECO:0000313" key="3">
    <source>
        <dbReference type="Proteomes" id="UP001589838"/>
    </source>
</evidence>
<proteinExistence type="predicted"/>
<sequence>MKLNKFNYGFIILFLSMQVLLACEQTDSTKDDEELDKIGEEMVNQHPGLTEYNPPIEIHFVREVNKGLEDLLEEMPEETLEDNRWNELFKQELGVEIKYDWLASGDLYHQKLAVAISFGDLPDVVRVNSQQLRELSNAGLIQDLSSVFEKYATPFTKEIMNQEGNGLLEAATLDGQFMAIPEIEPSIERAQFIWIRTDWLEFLGLDPPETMEDVLNISKAFTEEDPNQSGEVDTFGLAITQHLWDPVMGILGFMAGYNAYPTIWIEDDSGGLVFGGVQPEVKTALKALQDMYQNGQLDSDFAFKSGNKVIEQISEGKIGMIYGEQWGSFLAGVSRNNDPNSEWRAYPIVSDTEELTKVPLKFGDHRFLAVRKGYEHPEAIIKLINLYLEKNWGQTADYENYYSTPFPVWQLSPVRPFPALKNLEAYRQLEKVRRTGDDSELNPEAESILKNIDNYLIKNDDSGWGWERTYGPTGAYAILEQYIENDQLLYERFVGAPTTTMIEMNRVMNNLMHETYVNIILGRPLYEFDKFVDDWNKMGGDQITDEVNQWYKERGSIEE</sequence>
<reference evidence="2 3" key="1">
    <citation type="submission" date="2024-09" db="EMBL/GenBank/DDBJ databases">
        <authorList>
            <person name="Sun Q."/>
            <person name="Mori K."/>
        </authorList>
    </citation>
    <scope>NUCLEOTIDE SEQUENCE [LARGE SCALE GENOMIC DNA]</scope>
    <source>
        <strain evidence="2 3">NCAIM B.02610</strain>
    </source>
</reference>
<evidence type="ECO:0000256" key="1">
    <source>
        <dbReference type="SAM" id="SignalP"/>
    </source>
</evidence>
<dbReference type="Pfam" id="PF01547">
    <property type="entry name" value="SBP_bac_1"/>
    <property type="match status" value="1"/>
</dbReference>
<name>A0ABV6KCR8_9BACI</name>